<reference evidence="14 15" key="1">
    <citation type="journal article" date="2023" name="Plants (Basel)">
        <title>Bridging the Gap: Combining Genomics and Transcriptomics Approaches to Understand Stylosanthes scabra, an Orphan Legume from the Brazilian Caatinga.</title>
        <authorList>
            <person name="Ferreira-Neto J.R.C."/>
            <person name="da Silva M.D."/>
            <person name="Binneck E."/>
            <person name="de Melo N.F."/>
            <person name="da Silva R.H."/>
            <person name="de Melo A.L.T.M."/>
            <person name="Pandolfi V."/>
            <person name="Bustamante F.O."/>
            <person name="Brasileiro-Vidal A.C."/>
            <person name="Benko-Iseppon A.M."/>
        </authorList>
    </citation>
    <scope>NUCLEOTIDE SEQUENCE [LARGE SCALE GENOMIC DNA]</scope>
    <source>
        <tissue evidence="14">Leaves</tissue>
    </source>
</reference>
<dbReference type="Gene3D" id="1.20.1530.20">
    <property type="match status" value="2"/>
</dbReference>
<evidence type="ECO:0000256" key="1">
    <source>
        <dbReference type="ARBA" id="ARBA00004141"/>
    </source>
</evidence>
<gene>
    <name evidence="14" type="ORF">PIB30_050253</name>
</gene>
<evidence type="ECO:0000256" key="6">
    <source>
        <dbReference type="ARBA" id="ARBA00022989"/>
    </source>
</evidence>
<dbReference type="InterPro" id="IPR050794">
    <property type="entry name" value="CPA2_transporter"/>
</dbReference>
<dbReference type="EMBL" id="JASCZI010060759">
    <property type="protein sequence ID" value="MED6135826.1"/>
    <property type="molecule type" value="Genomic_DNA"/>
</dbReference>
<feature type="transmembrane region" description="Helical" evidence="10">
    <location>
        <begin position="228"/>
        <end position="246"/>
    </location>
</feature>
<feature type="transmembrane region" description="Helical" evidence="10">
    <location>
        <begin position="371"/>
        <end position="391"/>
    </location>
</feature>
<evidence type="ECO:0000256" key="5">
    <source>
        <dbReference type="ARBA" id="ARBA00022958"/>
    </source>
</evidence>
<feature type="transmembrane region" description="Helical" evidence="10">
    <location>
        <begin position="266"/>
        <end position="299"/>
    </location>
</feature>
<feature type="transmembrane region" description="Helical" evidence="10">
    <location>
        <begin position="64"/>
        <end position="85"/>
    </location>
</feature>
<feature type="transmembrane region" description="Helical" evidence="10">
    <location>
        <begin position="128"/>
        <end position="146"/>
    </location>
</feature>
<feature type="transmembrane region" description="Helical" evidence="10">
    <location>
        <begin position="91"/>
        <end position="108"/>
    </location>
</feature>
<dbReference type="InterPro" id="IPR057291">
    <property type="entry name" value="CHX17_2nd"/>
</dbReference>
<organism evidence="14 15">
    <name type="scientific">Stylosanthes scabra</name>
    <dbReference type="NCBI Taxonomy" id="79078"/>
    <lineage>
        <taxon>Eukaryota</taxon>
        <taxon>Viridiplantae</taxon>
        <taxon>Streptophyta</taxon>
        <taxon>Embryophyta</taxon>
        <taxon>Tracheophyta</taxon>
        <taxon>Spermatophyta</taxon>
        <taxon>Magnoliopsida</taxon>
        <taxon>eudicotyledons</taxon>
        <taxon>Gunneridae</taxon>
        <taxon>Pentapetalae</taxon>
        <taxon>rosids</taxon>
        <taxon>fabids</taxon>
        <taxon>Fabales</taxon>
        <taxon>Fabaceae</taxon>
        <taxon>Papilionoideae</taxon>
        <taxon>50 kb inversion clade</taxon>
        <taxon>dalbergioids sensu lato</taxon>
        <taxon>Dalbergieae</taxon>
        <taxon>Pterocarpus clade</taxon>
        <taxon>Stylosanthes</taxon>
    </lineage>
</organism>
<protein>
    <recommendedName>
        <fullName evidence="16">Cation/H+ exchanger domain-containing protein</fullName>
    </recommendedName>
</protein>
<evidence type="ECO:0000256" key="7">
    <source>
        <dbReference type="ARBA" id="ARBA00023065"/>
    </source>
</evidence>
<sequence length="775" mass="86542">MGEVLPLACFPAFVSEPNRLWQTSNFTDSLLPKLAFQVVYTVFVALLFSLLFKPIHQTRIITYVFAGFLLTPPLLRGFPSIFAVFYPIDSVFNVEILSNFGLIYYAFLNGLEMNLDTILKAKKESISIAIAGIIFPFLTGSGLYALHRKFYINNSFHLEEISTHAYLMWSLILTVTGFPNLVEILSELKLHYTGLGKVALTAAMISDTYNWILFALLIPFSSLDTSNAIYSVISTILFIVVCVFLVRPIITKYIEKKTEENELDEYLLLFVVMGLLLCSNITDILGTHGIVGAFVYGLILPHGKFADFVMSVSDDFGGGFLASVYFSGTGMRPPKDGFAIGLLLNTKGALALILLSIAWDKLIFFAPTYAVLTTSVLLMTMVVSPIINMIFKPRKRFQQTKLRTIQKLRLDAELRIVACVHSNSHATSMINLIELFNATRLSPIHVFSLYLVEITNRATALVVAHMEKPTPQLGTQNTLTESQVELENISFNFHSFGNMDGHDAFRVETTSVVSAYQTIHEDVFNSAREKGASLILLPFHKHLSPNGNLLETTNAVYRDINKNVMQDAPCSVGILVDRNLGSFKKTNLRIFMLFVGGPNDREALAIAWKMAKHRNVQLSMIRICLSDEAAEVDQSTHSEEAQGMLSYVMDNEKQKELDEEYINKFRYSAVNNEDSVSYSEVDIHTGEDVPRMLKEVDQQGCDLYIVGQGNGRNSRIFSILLEWCECLELGVIGDILASDIFCSSSSVLVVQQYGFGGMQSGKNNNAFESLLVKTE</sequence>
<accession>A0ABU6SHN3</accession>
<feature type="domain" description="Cation/H(+) antiporter central" evidence="12">
    <location>
        <begin position="446"/>
        <end position="582"/>
    </location>
</feature>
<evidence type="ECO:0000259" key="13">
    <source>
        <dbReference type="Pfam" id="PF23259"/>
    </source>
</evidence>
<feature type="domain" description="Cation/H+ exchanger transmembrane" evidence="11">
    <location>
        <begin position="43"/>
        <end position="331"/>
    </location>
</feature>
<dbReference type="Pfam" id="PF00999">
    <property type="entry name" value="Na_H_Exchanger"/>
    <property type="match status" value="1"/>
</dbReference>
<feature type="transmembrane region" description="Helical" evidence="10">
    <location>
        <begin position="34"/>
        <end position="52"/>
    </location>
</feature>
<evidence type="ECO:0000256" key="2">
    <source>
        <dbReference type="ARBA" id="ARBA00022448"/>
    </source>
</evidence>
<evidence type="ECO:0000313" key="14">
    <source>
        <dbReference type="EMBL" id="MED6135826.1"/>
    </source>
</evidence>
<dbReference type="Pfam" id="PF23256">
    <property type="entry name" value="CHX17_2nd"/>
    <property type="match status" value="1"/>
</dbReference>
<comment type="similarity">
    <text evidence="9">Belongs to the monovalent cation:proton antiporter 2 (CPA2) transporter (TC 2.A.37) family. CHX (TC 2.A.37.4) subfamily.</text>
</comment>
<evidence type="ECO:0000256" key="10">
    <source>
        <dbReference type="SAM" id="Phobius"/>
    </source>
</evidence>
<comment type="caution">
    <text evidence="14">The sequence shown here is derived from an EMBL/GenBank/DDBJ whole genome shotgun (WGS) entry which is preliminary data.</text>
</comment>
<dbReference type="InterPro" id="IPR057290">
    <property type="entry name" value="CHX17_C"/>
</dbReference>
<evidence type="ECO:0000313" key="15">
    <source>
        <dbReference type="Proteomes" id="UP001341840"/>
    </source>
</evidence>
<comment type="subcellular location">
    <subcellularLocation>
        <location evidence="1">Membrane</location>
        <topology evidence="1">Multi-pass membrane protein</topology>
    </subcellularLocation>
</comment>
<evidence type="ECO:0000256" key="3">
    <source>
        <dbReference type="ARBA" id="ARBA00022538"/>
    </source>
</evidence>
<keyword evidence="8 10" id="KW-0472">Membrane</keyword>
<dbReference type="PANTHER" id="PTHR32468">
    <property type="entry name" value="CATION/H + ANTIPORTER"/>
    <property type="match status" value="1"/>
</dbReference>
<keyword evidence="7" id="KW-0406">Ion transport</keyword>
<dbReference type="InterPro" id="IPR006153">
    <property type="entry name" value="Cation/H_exchanger_TM"/>
</dbReference>
<evidence type="ECO:0000256" key="8">
    <source>
        <dbReference type="ARBA" id="ARBA00023136"/>
    </source>
</evidence>
<keyword evidence="6 10" id="KW-1133">Transmembrane helix</keyword>
<feature type="transmembrane region" description="Helical" evidence="10">
    <location>
        <begin position="166"/>
        <end position="186"/>
    </location>
</feature>
<proteinExistence type="inferred from homology"/>
<dbReference type="InterPro" id="IPR038770">
    <property type="entry name" value="Na+/solute_symporter_sf"/>
</dbReference>
<feature type="domain" description="Cation/H(+) antiporter C-terminal" evidence="13">
    <location>
        <begin position="588"/>
        <end position="753"/>
    </location>
</feature>
<feature type="transmembrane region" description="Helical" evidence="10">
    <location>
        <begin position="338"/>
        <end position="359"/>
    </location>
</feature>
<evidence type="ECO:0008006" key="16">
    <source>
        <dbReference type="Google" id="ProtNLM"/>
    </source>
</evidence>
<evidence type="ECO:0000259" key="12">
    <source>
        <dbReference type="Pfam" id="PF23256"/>
    </source>
</evidence>
<keyword evidence="15" id="KW-1185">Reference proteome</keyword>
<feature type="transmembrane region" description="Helical" evidence="10">
    <location>
        <begin position="198"/>
        <end position="222"/>
    </location>
</feature>
<dbReference type="Pfam" id="PF23259">
    <property type="entry name" value="CHX17_C"/>
    <property type="match status" value="1"/>
</dbReference>
<name>A0ABU6SHN3_9FABA</name>
<keyword evidence="5" id="KW-0630">Potassium</keyword>
<keyword evidence="4 10" id="KW-0812">Transmembrane</keyword>
<dbReference type="PANTHER" id="PTHR32468:SF110">
    <property type="entry name" value="CATION_H+ EXCHANGER 3"/>
    <property type="match status" value="1"/>
</dbReference>
<dbReference type="Proteomes" id="UP001341840">
    <property type="component" value="Unassembled WGS sequence"/>
</dbReference>
<keyword evidence="2" id="KW-0813">Transport</keyword>
<evidence type="ECO:0000259" key="11">
    <source>
        <dbReference type="Pfam" id="PF00999"/>
    </source>
</evidence>
<keyword evidence="3" id="KW-0633">Potassium transport</keyword>
<evidence type="ECO:0000256" key="9">
    <source>
        <dbReference type="ARBA" id="ARBA00038341"/>
    </source>
</evidence>
<feature type="transmembrane region" description="Helical" evidence="10">
    <location>
        <begin position="305"/>
        <end position="326"/>
    </location>
</feature>
<evidence type="ECO:0000256" key="4">
    <source>
        <dbReference type="ARBA" id="ARBA00022692"/>
    </source>
</evidence>